<gene>
    <name evidence="1" type="ORF">MC7420_799</name>
</gene>
<dbReference type="AlphaFoldDB" id="B4VTF1"/>
<dbReference type="Proteomes" id="UP000003835">
    <property type="component" value="Unassembled WGS sequence"/>
</dbReference>
<reference evidence="1 2" key="1">
    <citation type="submission" date="2008-07" db="EMBL/GenBank/DDBJ databases">
        <authorList>
            <person name="Tandeau de Marsac N."/>
            <person name="Ferriera S."/>
            <person name="Johnson J."/>
            <person name="Kravitz S."/>
            <person name="Beeson K."/>
            <person name="Sutton G."/>
            <person name="Rogers Y.-H."/>
            <person name="Friedman R."/>
            <person name="Frazier M."/>
            <person name="Venter J.C."/>
        </authorList>
    </citation>
    <scope>NUCLEOTIDE SEQUENCE [LARGE SCALE GENOMIC DNA]</scope>
    <source>
        <strain evidence="1 2">PCC 7420</strain>
    </source>
</reference>
<accession>B4VTF1</accession>
<evidence type="ECO:0000313" key="2">
    <source>
        <dbReference type="Proteomes" id="UP000003835"/>
    </source>
</evidence>
<sequence>MSTLEFTAKVQDGKIEVPEAYRQLLQNIDCVKITVISNRRTTEVGMIAHLIHNPIPLKTFVPLTREEAHERG</sequence>
<dbReference type="RefSeq" id="WP_006101745.1">
    <property type="nucleotide sequence ID" value="NZ_DS989851.1"/>
</dbReference>
<evidence type="ECO:0000313" key="1">
    <source>
        <dbReference type="EMBL" id="EDX74925.1"/>
    </source>
</evidence>
<dbReference type="EMBL" id="DS989851">
    <property type="protein sequence ID" value="EDX74925.1"/>
    <property type="molecule type" value="Genomic_DNA"/>
</dbReference>
<dbReference type="eggNOG" id="ENOG5033BR2">
    <property type="taxonomic scope" value="Bacteria"/>
</dbReference>
<protein>
    <submittedName>
        <fullName evidence="1">Uncharacterized protein</fullName>
    </submittedName>
</protein>
<proteinExistence type="predicted"/>
<dbReference type="HOGENOM" id="CLU_193598_1_0_3"/>
<dbReference type="OrthoDB" id="426638at2"/>
<name>B4VTF1_9CYAN</name>
<organism evidence="1 2">
    <name type="scientific">Coleofasciculus chthonoplastes PCC 7420</name>
    <dbReference type="NCBI Taxonomy" id="118168"/>
    <lineage>
        <taxon>Bacteria</taxon>
        <taxon>Bacillati</taxon>
        <taxon>Cyanobacteriota</taxon>
        <taxon>Cyanophyceae</taxon>
        <taxon>Coleofasciculales</taxon>
        <taxon>Coleofasciculaceae</taxon>
        <taxon>Coleofasciculus</taxon>
    </lineage>
</organism>
<keyword evidence="2" id="KW-1185">Reference proteome</keyword>